<dbReference type="Proteomes" id="UP000316079">
    <property type="component" value="Unassembled WGS sequence"/>
</dbReference>
<gene>
    <name evidence="3" type="ORF">DNTS_031777</name>
</gene>
<dbReference type="OrthoDB" id="8859298at2759"/>
<evidence type="ECO:0000313" key="3">
    <source>
        <dbReference type="EMBL" id="TRY58333.1"/>
    </source>
</evidence>
<reference evidence="3 4" key="1">
    <citation type="journal article" date="2019" name="Sci. Data">
        <title>Hybrid genome assembly and annotation of Danionella translucida.</title>
        <authorList>
            <person name="Kadobianskyi M."/>
            <person name="Schulze L."/>
            <person name="Schuelke M."/>
            <person name="Judkewitz B."/>
        </authorList>
    </citation>
    <scope>NUCLEOTIDE SEQUENCE [LARGE SCALE GENOMIC DNA]</scope>
    <source>
        <strain evidence="3 4">Bolton</strain>
    </source>
</reference>
<proteinExistence type="predicted"/>
<evidence type="ECO:0000313" key="4">
    <source>
        <dbReference type="Proteomes" id="UP000316079"/>
    </source>
</evidence>
<protein>
    <recommendedName>
        <fullName evidence="2">DUF4806 domain-containing protein</fullName>
    </recommendedName>
</protein>
<evidence type="ECO:0000256" key="1">
    <source>
        <dbReference type="SAM" id="MobiDB-lite"/>
    </source>
</evidence>
<accession>A0A553MYR8</accession>
<dbReference type="PANTHER" id="PTHR34153:SF2">
    <property type="entry name" value="SI:CH211-262H13.3-RELATED"/>
    <property type="match status" value="1"/>
</dbReference>
<feature type="compositionally biased region" description="Basic residues" evidence="1">
    <location>
        <begin position="140"/>
        <end position="150"/>
    </location>
</feature>
<comment type="caution">
    <text evidence="3">The sequence shown here is derived from an EMBL/GenBank/DDBJ whole genome shotgun (WGS) entry which is preliminary data.</text>
</comment>
<name>A0A553MYR8_9TELE</name>
<feature type="region of interest" description="Disordered" evidence="1">
    <location>
        <begin position="126"/>
        <end position="176"/>
    </location>
</feature>
<dbReference type="InterPro" id="IPR032071">
    <property type="entry name" value="DUF4806"/>
</dbReference>
<organism evidence="3 4">
    <name type="scientific">Danionella cerebrum</name>
    <dbReference type="NCBI Taxonomy" id="2873325"/>
    <lineage>
        <taxon>Eukaryota</taxon>
        <taxon>Metazoa</taxon>
        <taxon>Chordata</taxon>
        <taxon>Craniata</taxon>
        <taxon>Vertebrata</taxon>
        <taxon>Euteleostomi</taxon>
        <taxon>Actinopterygii</taxon>
        <taxon>Neopterygii</taxon>
        <taxon>Teleostei</taxon>
        <taxon>Ostariophysi</taxon>
        <taxon>Cypriniformes</taxon>
        <taxon>Danionidae</taxon>
        <taxon>Danioninae</taxon>
        <taxon>Danionella</taxon>
    </lineage>
</organism>
<keyword evidence="4" id="KW-1185">Reference proteome</keyword>
<evidence type="ECO:0000259" key="2">
    <source>
        <dbReference type="Pfam" id="PF16064"/>
    </source>
</evidence>
<dbReference type="STRING" id="623744.A0A553MYR8"/>
<feature type="domain" description="DUF4806" evidence="2">
    <location>
        <begin position="229"/>
        <end position="299"/>
    </location>
</feature>
<sequence length="353" mass="40683">MVREGAAVSLCWLDSALYRKTKKTAKKKNHNKEKRLPTLKFHVITGVMYHIVQFVGSGDTEIVPSSWVKDGRSFWPPFKLKEKCSRAVMRGDPPDETWASYSIKIKETKNTFSEAWMLLPGSMLTSDVQTDEEDEDDRRRASRKKKRSRVFKKESESEEDNSDVSDHHRRKNPRGSTEFKCCLRDRQHEEVLSEILSMLETIKQQQQMILLQLESKGFGTLEVMEVSGFPLSSIEEMVQIEEVAAAQVDYRQKLINYFGLAGGTNVKETVWRIMSKLMTNQLARQINWRGVNGKYGFEQLVIKDIVLKSVRKNRNTSGALDGEIEKFIKRWLQLAADRDGGRKERALKQNNSS</sequence>
<dbReference type="PANTHER" id="PTHR34153">
    <property type="entry name" value="SI:CH211-262H13.3-RELATED-RELATED"/>
    <property type="match status" value="1"/>
</dbReference>
<dbReference type="EMBL" id="SRMA01027196">
    <property type="protein sequence ID" value="TRY58333.1"/>
    <property type="molecule type" value="Genomic_DNA"/>
</dbReference>
<dbReference type="AlphaFoldDB" id="A0A553MYR8"/>
<dbReference type="Pfam" id="PF16064">
    <property type="entry name" value="DUF4806"/>
    <property type="match status" value="1"/>
</dbReference>